<evidence type="ECO:0008006" key="3">
    <source>
        <dbReference type="Google" id="ProtNLM"/>
    </source>
</evidence>
<proteinExistence type="predicted"/>
<dbReference type="RefSeq" id="WP_089846008.1">
    <property type="nucleotide sequence ID" value="NZ_FNEJ01000006.1"/>
</dbReference>
<accession>A0A1G8LKS3</accession>
<protein>
    <recommendedName>
        <fullName evidence="3">Phage tail protein</fullName>
    </recommendedName>
</protein>
<dbReference type="STRING" id="555512.SAMN04487993_1006224"/>
<keyword evidence="2" id="KW-1185">Reference proteome</keyword>
<reference evidence="1 2" key="1">
    <citation type="submission" date="2016-10" db="EMBL/GenBank/DDBJ databases">
        <authorList>
            <person name="de Groot N.N."/>
        </authorList>
    </citation>
    <scope>NUCLEOTIDE SEQUENCE [LARGE SCALE GENOMIC DNA]</scope>
    <source>
        <strain evidence="1 2">DSM 26424</strain>
    </source>
</reference>
<evidence type="ECO:0000313" key="2">
    <source>
        <dbReference type="Proteomes" id="UP000199093"/>
    </source>
</evidence>
<dbReference type="AlphaFoldDB" id="A0A1G8LKS3"/>
<sequence length="820" mass="88596">MTASRPPQVAFSAGEIDPLLHAREDFQRHQTGLAICRGFLPLRQGGFTRAPGTIFRGTTRGNAYAIRVPFIFADDDALALEFTAGKMRVWRYGALVMQGGVPYELDTPFTAADLPNLNHMQDADVMYLADGRHPLQQLSRFALDNWTLAPAKLEAGPFRVQNLDEAKTIQLIGPDGTGAETYWQADEDLEIGDVRKTGSRVYEFAGVGSPLEEAVDGSCGSTAPRHTSGTALTGAGFGSPAVWWTFLYDTMIGPGAVGVTLAASGDIFTPEHVGVLILLEPTDWRNVPIWVGNADCQVGQLVRYDQNVYEITAGDNTGINPPVHSSGTVRTDLSKATLYKHHSTEAGIVRITEVVDTNTAIADVVTAVPQPCVDDPTYRWSEGAWNEIYGFPRHITLHQQRLVAARTPTEPRTITFSTIGAYRDFLPSDQEDGSFSYDIGGVSSKNEINWLVSGRRGVYIGSLGGVRLGAAGSRDEPITLTTFRPEVVATDGAARVQPALPYGWPVYVTKDRARVMEIRYNFSEDAMRPVELSLPSQHLGGARFEQIVWQPSPFQRGWLRCGDGTLACVIYDPEQDVLGWAPVPVAGGFVEHIDVTPSVDAAYDLLTMIVRREIGGQTVRCIEEQALNVLPLSGAGGVETFNHAFCGAVFDPAVPTSEFSLPHLAGQTVSAWTDRGAYDDLTVSQDGSLTLPDPVSHAVIGLVDTSHRVRTLPLRAGARDGDSRGRKRRLKRGSAAIVHRTAAGFVRTIERNDAGEEHAAAPSELLPYRILETVARDASGIVGLGCDSGEADEVSIEFLPDGLAPLTITGLVPNIEEVGA</sequence>
<name>A0A1G8LKS3_9RHOB</name>
<evidence type="ECO:0000313" key="1">
    <source>
        <dbReference type="EMBL" id="SDI56291.1"/>
    </source>
</evidence>
<dbReference type="EMBL" id="FNEJ01000006">
    <property type="protein sequence ID" value="SDI56291.1"/>
    <property type="molecule type" value="Genomic_DNA"/>
</dbReference>
<dbReference type="Proteomes" id="UP000199093">
    <property type="component" value="Unassembled WGS sequence"/>
</dbReference>
<gene>
    <name evidence="1" type="ORF">SAMN04487993_1006224</name>
</gene>
<dbReference type="OrthoDB" id="5438497at2"/>
<organism evidence="1 2">
    <name type="scientific">Salipiger marinus</name>
    <dbReference type="NCBI Taxonomy" id="555512"/>
    <lineage>
        <taxon>Bacteria</taxon>
        <taxon>Pseudomonadati</taxon>
        <taxon>Pseudomonadota</taxon>
        <taxon>Alphaproteobacteria</taxon>
        <taxon>Rhodobacterales</taxon>
        <taxon>Roseobacteraceae</taxon>
        <taxon>Salipiger</taxon>
    </lineage>
</organism>